<reference evidence="3" key="2">
    <citation type="submission" date="2020-05" db="UniProtKB">
        <authorList>
            <consortium name="EnsemblMetazoa"/>
        </authorList>
    </citation>
    <scope>IDENTIFICATION</scope>
    <source>
        <strain evidence="3">ACHKN1017</strain>
    </source>
</reference>
<dbReference type="AlphaFoldDB" id="A0A182KD27"/>
<evidence type="ECO:0000313" key="3">
    <source>
        <dbReference type="EnsemblMetazoa" id="ACHR008664-PA"/>
    </source>
</evidence>
<dbReference type="VEuPathDB" id="VectorBase:ACHR008664"/>
<dbReference type="GO" id="GO:0005975">
    <property type="term" value="P:carbohydrate metabolic process"/>
    <property type="evidence" value="ECO:0007669"/>
    <property type="project" value="InterPro"/>
</dbReference>
<dbReference type="InterPro" id="IPR029070">
    <property type="entry name" value="Chitinase_insertion_sf"/>
</dbReference>
<dbReference type="PANTHER" id="PTHR11177:SF144">
    <property type="entry name" value="CHITINASE 5"/>
    <property type="match status" value="1"/>
</dbReference>
<name>A0A182KD27_9DIPT</name>
<sequence>MISCTFVDADRVVCSFSSAAAYRKGEYAFELTDVPVSLCSHVVYDRLAIDTYSNGSLSFVLSYPDVDVADDGWEKFSALKRTNRELKLLISIRSPFLLYTVLKPFQRKEFAEKLVELMEDFTLDGVELFSRGEGMGSEDPLYLMMEELKSSFQAAGHPTWEVILFIQINEQGIDHARLCSLTDFVHVFGARERRPKYSSNSTMPTANALFDIDDQTNMTLSRALQYWLDRGCPANKIVLGVVFIAQVYKIEQPDYVEECDAFCSLTQDLPYCTYMEMCQKLNEGKWTVGWDDTEGMAPHAIQGTNWWLAYENEASVGRKGELARKKGLAGVYCGSLEMDDYRGKCGPAYPLLKALSGSFRRTLAI</sequence>
<dbReference type="PANTHER" id="PTHR11177">
    <property type="entry name" value="CHITINASE"/>
    <property type="match status" value="1"/>
</dbReference>
<dbReference type="InterPro" id="IPR011583">
    <property type="entry name" value="Chitinase_II/V-like_cat"/>
</dbReference>
<dbReference type="SMART" id="SM00636">
    <property type="entry name" value="Glyco_18"/>
    <property type="match status" value="1"/>
</dbReference>
<dbReference type="Pfam" id="PF00704">
    <property type="entry name" value="Glyco_hydro_18"/>
    <property type="match status" value="1"/>
</dbReference>
<dbReference type="InterPro" id="IPR050314">
    <property type="entry name" value="Glycosyl_Hydrlase_18"/>
</dbReference>
<reference evidence="4" key="1">
    <citation type="submission" date="2013-03" db="EMBL/GenBank/DDBJ databases">
        <title>The Genome Sequence of Anopheles christyi ACHKN1017.</title>
        <authorList>
            <consortium name="The Broad Institute Genomics Platform"/>
            <person name="Neafsey D.E."/>
            <person name="Besansky N."/>
            <person name="Walker B."/>
            <person name="Young S.K."/>
            <person name="Zeng Q."/>
            <person name="Gargeya S."/>
            <person name="Fitzgerald M."/>
            <person name="Haas B."/>
            <person name="Abouelleil A."/>
            <person name="Allen A.W."/>
            <person name="Alvarado L."/>
            <person name="Arachchi H.M."/>
            <person name="Berlin A.M."/>
            <person name="Chapman S.B."/>
            <person name="Gainer-Dewar J."/>
            <person name="Goldberg J."/>
            <person name="Griggs A."/>
            <person name="Gujja S."/>
            <person name="Hansen M."/>
            <person name="Howarth C."/>
            <person name="Imamovic A."/>
            <person name="Ireland A."/>
            <person name="Larimer J."/>
            <person name="McCowan C."/>
            <person name="Murphy C."/>
            <person name="Pearson M."/>
            <person name="Poon T.W."/>
            <person name="Priest M."/>
            <person name="Roberts A."/>
            <person name="Saif S."/>
            <person name="Shea T."/>
            <person name="Sisk P."/>
            <person name="Sykes S."/>
            <person name="Wortman J."/>
            <person name="Nusbaum C."/>
            <person name="Birren B."/>
        </authorList>
    </citation>
    <scope>NUCLEOTIDE SEQUENCE [LARGE SCALE GENOMIC DNA]</scope>
    <source>
        <strain evidence="4">ACHKN1017</strain>
    </source>
</reference>
<evidence type="ECO:0000313" key="4">
    <source>
        <dbReference type="Proteomes" id="UP000075881"/>
    </source>
</evidence>
<keyword evidence="4" id="KW-1185">Reference proteome</keyword>
<dbReference type="PROSITE" id="PS51910">
    <property type="entry name" value="GH18_2"/>
    <property type="match status" value="1"/>
</dbReference>
<organism evidence="3 4">
    <name type="scientific">Anopheles christyi</name>
    <dbReference type="NCBI Taxonomy" id="43041"/>
    <lineage>
        <taxon>Eukaryota</taxon>
        <taxon>Metazoa</taxon>
        <taxon>Ecdysozoa</taxon>
        <taxon>Arthropoda</taxon>
        <taxon>Hexapoda</taxon>
        <taxon>Insecta</taxon>
        <taxon>Pterygota</taxon>
        <taxon>Neoptera</taxon>
        <taxon>Endopterygota</taxon>
        <taxon>Diptera</taxon>
        <taxon>Nematocera</taxon>
        <taxon>Culicoidea</taxon>
        <taxon>Culicidae</taxon>
        <taxon>Anophelinae</taxon>
        <taxon>Anopheles</taxon>
    </lineage>
</organism>
<dbReference type="SUPFAM" id="SSF51445">
    <property type="entry name" value="(Trans)glycosidases"/>
    <property type="match status" value="1"/>
</dbReference>
<dbReference type="Proteomes" id="UP000075881">
    <property type="component" value="Unassembled WGS sequence"/>
</dbReference>
<accession>A0A182KD27</accession>
<evidence type="ECO:0000256" key="1">
    <source>
        <dbReference type="ARBA" id="ARBA00022729"/>
    </source>
</evidence>
<evidence type="ECO:0000259" key="2">
    <source>
        <dbReference type="PROSITE" id="PS51910"/>
    </source>
</evidence>
<dbReference type="InterPro" id="IPR017853">
    <property type="entry name" value="GH"/>
</dbReference>
<dbReference type="InterPro" id="IPR001223">
    <property type="entry name" value="Glyco_hydro18_cat"/>
</dbReference>
<proteinExistence type="predicted"/>
<dbReference type="GO" id="GO:0005576">
    <property type="term" value="C:extracellular region"/>
    <property type="evidence" value="ECO:0007669"/>
    <property type="project" value="TreeGrafter"/>
</dbReference>
<protein>
    <recommendedName>
        <fullName evidence="2">GH18 domain-containing protein</fullName>
    </recommendedName>
</protein>
<dbReference type="Gene3D" id="3.20.20.80">
    <property type="entry name" value="Glycosidases"/>
    <property type="match status" value="1"/>
</dbReference>
<dbReference type="STRING" id="43041.A0A182KD27"/>
<dbReference type="GO" id="GO:0004568">
    <property type="term" value="F:chitinase activity"/>
    <property type="evidence" value="ECO:0007669"/>
    <property type="project" value="TreeGrafter"/>
</dbReference>
<keyword evidence="1" id="KW-0732">Signal</keyword>
<dbReference type="GO" id="GO:0006032">
    <property type="term" value="P:chitin catabolic process"/>
    <property type="evidence" value="ECO:0007669"/>
    <property type="project" value="TreeGrafter"/>
</dbReference>
<dbReference type="Gene3D" id="3.10.50.10">
    <property type="match status" value="1"/>
</dbReference>
<dbReference type="GO" id="GO:0008061">
    <property type="term" value="F:chitin binding"/>
    <property type="evidence" value="ECO:0007669"/>
    <property type="project" value="InterPro"/>
</dbReference>
<feature type="domain" description="GH18" evidence="2">
    <location>
        <begin position="10"/>
        <end position="362"/>
    </location>
</feature>
<dbReference type="EnsemblMetazoa" id="ACHR008664-RA">
    <property type="protein sequence ID" value="ACHR008664-PA"/>
    <property type="gene ID" value="ACHR008664"/>
</dbReference>